<dbReference type="Proteomes" id="UP000252004">
    <property type="component" value="Chromosome"/>
</dbReference>
<gene>
    <name evidence="1" type="ORF">C0216_08665</name>
</gene>
<evidence type="ECO:0000313" key="1">
    <source>
        <dbReference type="EMBL" id="AXE23524.1"/>
    </source>
</evidence>
<dbReference type="KEGG" id="sgz:C0216_08665"/>
<dbReference type="EMBL" id="CP030862">
    <property type="protein sequence ID" value="AXE23524.1"/>
    <property type="molecule type" value="Genomic_DNA"/>
</dbReference>
<organism evidence="1 2">
    <name type="scientific">Streptomyces globosus</name>
    <dbReference type="NCBI Taxonomy" id="68209"/>
    <lineage>
        <taxon>Bacteria</taxon>
        <taxon>Bacillati</taxon>
        <taxon>Actinomycetota</taxon>
        <taxon>Actinomycetes</taxon>
        <taxon>Kitasatosporales</taxon>
        <taxon>Streptomycetaceae</taxon>
        <taxon>Streptomyces</taxon>
    </lineage>
</organism>
<name>A0A344TY03_9ACTN</name>
<keyword evidence="2" id="KW-1185">Reference proteome</keyword>
<dbReference type="AlphaFoldDB" id="A0A344TY03"/>
<proteinExistence type="predicted"/>
<protein>
    <submittedName>
        <fullName evidence="1">Uncharacterized protein</fullName>
    </submittedName>
</protein>
<sequence length="153" mass="16747">MYAVTHEIPAALAADVKMCTDFRDLHAPTGMFAEVQALRARLQFTLGRCNDQIPLAGRTPDAIWQDQRRIGFVARQGFEALRAAEDLLPPEESLLAARGALNEAADDLEMGIFHELEEAGRDSLLEAVERLIAASAKASRWRVAQEAGVSDDS</sequence>
<reference evidence="1 2" key="1">
    <citation type="submission" date="2018-01" db="EMBL/GenBank/DDBJ databases">
        <title>Draft genome Sequence of streptomyces globosus LZH-48.</title>
        <authorList>
            <person name="Ran K."/>
            <person name="Li Z."/>
            <person name="Wei S."/>
            <person name="Dong R."/>
        </authorList>
    </citation>
    <scope>NUCLEOTIDE SEQUENCE [LARGE SCALE GENOMIC DNA]</scope>
    <source>
        <strain evidence="1 2">LZH-48</strain>
    </source>
</reference>
<evidence type="ECO:0000313" key="2">
    <source>
        <dbReference type="Proteomes" id="UP000252004"/>
    </source>
</evidence>
<accession>A0A344TY03</accession>